<name>A0A411HNZ7_9GAMM</name>
<dbReference type="EMBL" id="CP035704">
    <property type="protein sequence ID" value="QBB72213.1"/>
    <property type="molecule type" value="Genomic_DNA"/>
</dbReference>
<evidence type="ECO:0008006" key="4">
    <source>
        <dbReference type="Google" id="ProtNLM"/>
    </source>
</evidence>
<evidence type="ECO:0000313" key="3">
    <source>
        <dbReference type="Proteomes" id="UP000291562"/>
    </source>
</evidence>
<dbReference type="KEGG" id="xbc:ELE36_18595"/>
<sequence>MKRGYSLAIWITAPILTLLLAGAALLVFAFVRTFYPEAPVANFPPAQDTAMAQRQDFEYFKNYFDLNRSYTPAAREHAGRLLTEYQAKAGSFSPAQFDLAIERMVALADNGHSRVSTGPLSRSRNHLPCHLYRFDDGYRVLRARPACAQLLGAKVVAIDGHAINEVADRMFEFFGGPRNHYDQFAAVFFLESPELLQAAGIASAADRVSLRVVAPDGSEYEATIVAEPPDADAPHAESNQYLSPQRIENEPADWAALLPTDAQLPIFLRDYATPFRSEYWADKGVYYVQFRSNEDEPGHLIGEFVAHVKNEIASHRPRSIVLDLRMNEGGNFTTTAALMKNLTKLADSVEHIYVLTSAWTFSAGNVSLALAKEHGGGKVTVIGEMVGDRIRMWAEGGAMTLPNSKLRLSFATGLHDYSHSCSSEPGCFWVMYFYPMHVATFDPDIHVGYSFDDYTNLRDPALERALELARIAQTAAR</sequence>
<evidence type="ECO:0000313" key="2">
    <source>
        <dbReference type="EMBL" id="QBB72213.1"/>
    </source>
</evidence>
<keyword evidence="3" id="KW-1185">Reference proteome</keyword>
<keyword evidence="1" id="KW-0812">Transmembrane</keyword>
<gene>
    <name evidence="2" type="ORF">ELE36_18595</name>
</gene>
<organism evidence="2 3">
    <name type="scientific">Pseudolysobacter antarcticus</name>
    <dbReference type="NCBI Taxonomy" id="2511995"/>
    <lineage>
        <taxon>Bacteria</taxon>
        <taxon>Pseudomonadati</taxon>
        <taxon>Pseudomonadota</taxon>
        <taxon>Gammaproteobacteria</taxon>
        <taxon>Lysobacterales</taxon>
        <taxon>Rhodanobacteraceae</taxon>
        <taxon>Pseudolysobacter</taxon>
    </lineage>
</organism>
<dbReference type="Proteomes" id="UP000291562">
    <property type="component" value="Chromosome"/>
</dbReference>
<evidence type="ECO:0000256" key="1">
    <source>
        <dbReference type="SAM" id="Phobius"/>
    </source>
</evidence>
<dbReference type="OrthoDB" id="9799367at2"/>
<dbReference type="RefSeq" id="WP_129835965.1">
    <property type="nucleotide sequence ID" value="NZ_CP035704.1"/>
</dbReference>
<reference evidence="2 3" key="1">
    <citation type="submission" date="2019-01" db="EMBL/GenBank/DDBJ databases">
        <title>Pseudolysobacter antarctica gen. nov., sp. nov., isolated from Fildes Peninsula, Antarctica.</title>
        <authorList>
            <person name="Wei Z."/>
            <person name="Peng F."/>
        </authorList>
    </citation>
    <scope>NUCLEOTIDE SEQUENCE [LARGE SCALE GENOMIC DNA]</scope>
    <source>
        <strain evidence="2 3">AQ6-296</strain>
    </source>
</reference>
<dbReference type="InterPro" id="IPR029045">
    <property type="entry name" value="ClpP/crotonase-like_dom_sf"/>
</dbReference>
<dbReference type="AlphaFoldDB" id="A0A411HNZ7"/>
<protein>
    <recommendedName>
        <fullName evidence="4">Peptidase S41</fullName>
    </recommendedName>
</protein>
<keyword evidence="1" id="KW-0472">Membrane</keyword>
<dbReference type="SUPFAM" id="SSF52096">
    <property type="entry name" value="ClpP/crotonase"/>
    <property type="match status" value="1"/>
</dbReference>
<dbReference type="Gene3D" id="3.90.226.10">
    <property type="entry name" value="2-enoyl-CoA Hydratase, Chain A, domain 1"/>
    <property type="match status" value="1"/>
</dbReference>
<keyword evidence="1" id="KW-1133">Transmembrane helix</keyword>
<feature type="transmembrane region" description="Helical" evidence="1">
    <location>
        <begin position="7"/>
        <end position="31"/>
    </location>
</feature>
<accession>A0A411HNZ7</accession>
<proteinExistence type="predicted"/>